<comment type="caution">
    <text evidence="1">The sequence shown here is derived from an EMBL/GenBank/DDBJ whole genome shotgun (WGS) entry which is preliminary data.</text>
</comment>
<accession>A0ABX1NM40</accession>
<dbReference type="RefSeq" id="WP_169142919.1">
    <property type="nucleotide sequence ID" value="NZ_WTVS01000075.1"/>
</dbReference>
<evidence type="ECO:0000313" key="2">
    <source>
        <dbReference type="Proteomes" id="UP000634522"/>
    </source>
</evidence>
<dbReference type="Proteomes" id="UP000634522">
    <property type="component" value="Unassembled WGS sequence"/>
</dbReference>
<keyword evidence="2" id="KW-1185">Reference proteome</keyword>
<reference evidence="1 2" key="1">
    <citation type="submission" date="2019-12" db="EMBL/GenBank/DDBJ databases">
        <title>Comparative genomics gives insights into the taxonomy of the Azoarcus-Aromatoleum group and reveals separate origins of nif in the plant-associated Azoarcus and non-plant-associated Aromatoleum sub-groups.</title>
        <authorList>
            <person name="Lafos M."/>
            <person name="Maluk M."/>
            <person name="Batista M."/>
            <person name="Junghare M."/>
            <person name="Carmona M."/>
            <person name="Faoro H."/>
            <person name="Cruz L.M."/>
            <person name="Battistoni F."/>
            <person name="De Souza E."/>
            <person name="Pedrosa F."/>
            <person name="Chen W.-M."/>
            <person name="Poole P.S."/>
            <person name="Dixon R.A."/>
            <person name="James E.K."/>
        </authorList>
    </citation>
    <scope>NUCLEOTIDE SEQUENCE [LARGE SCALE GENOMIC DNA]</scope>
    <source>
        <strain evidence="1 2">T</strain>
    </source>
</reference>
<protein>
    <submittedName>
        <fullName evidence="1">Uncharacterized protein</fullName>
    </submittedName>
</protein>
<proteinExistence type="predicted"/>
<name>A0ABX1NM40_9RHOO</name>
<sequence>MAREIELKLVKFAPDVMDLWADVLRVNYPRLRLTGRPSSPWKVHEVVATRARILESGELELFAETGSGDPVTLRIPAREWGWRTR</sequence>
<dbReference type="EMBL" id="WTVS01000075">
    <property type="protein sequence ID" value="NMG00394.1"/>
    <property type="molecule type" value="Genomic_DNA"/>
</dbReference>
<gene>
    <name evidence="1" type="ORF">GPA27_23735</name>
</gene>
<organism evidence="1 2">
    <name type="scientific">Aromatoleum toluolicum</name>
    <dbReference type="NCBI Taxonomy" id="90060"/>
    <lineage>
        <taxon>Bacteria</taxon>
        <taxon>Pseudomonadati</taxon>
        <taxon>Pseudomonadota</taxon>
        <taxon>Betaproteobacteria</taxon>
        <taxon>Rhodocyclales</taxon>
        <taxon>Rhodocyclaceae</taxon>
        <taxon>Aromatoleum</taxon>
    </lineage>
</organism>
<evidence type="ECO:0000313" key="1">
    <source>
        <dbReference type="EMBL" id="NMG00394.1"/>
    </source>
</evidence>